<dbReference type="RefSeq" id="WP_089836521.1">
    <property type="nucleotide sequence ID" value="NZ_FOZL01000001.1"/>
</dbReference>
<evidence type="ECO:0000313" key="2">
    <source>
        <dbReference type="EMBL" id="SFS01865.1"/>
    </source>
</evidence>
<feature type="transmembrane region" description="Helical" evidence="1">
    <location>
        <begin position="65"/>
        <end position="87"/>
    </location>
</feature>
<feature type="transmembrane region" description="Helical" evidence="1">
    <location>
        <begin position="152"/>
        <end position="181"/>
    </location>
</feature>
<feature type="transmembrane region" description="Helical" evidence="1">
    <location>
        <begin position="123"/>
        <end position="146"/>
    </location>
</feature>
<keyword evidence="3" id="KW-1185">Reference proteome</keyword>
<name>A0A1I6LEI2_9BACT</name>
<keyword evidence="1" id="KW-0472">Membrane</keyword>
<feature type="transmembrane region" description="Helical" evidence="1">
    <location>
        <begin position="93"/>
        <end position="111"/>
    </location>
</feature>
<dbReference type="OrthoDB" id="120496at2"/>
<reference evidence="2 3" key="1">
    <citation type="submission" date="2016-10" db="EMBL/GenBank/DDBJ databases">
        <authorList>
            <person name="de Groot N.N."/>
        </authorList>
    </citation>
    <scope>NUCLEOTIDE SEQUENCE [LARGE SCALE GENOMIC DNA]</scope>
    <source>
        <strain evidence="2 3">DSM 21001</strain>
    </source>
</reference>
<organism evidence="2 3">
    <name type="scientific">Granulicella pectinivorans</name>
    <dbReference type="NCBI Taxonomy" id="474950"/>
    <lineage>
        <taxon>Bacteria</taxon>
        <taxon>Pseudomonadati</taxon>
        <taxon>Acidobacteriota</taxon>
        <taxon>Terriglobia</taxon>
        <taxon>Terriglobales</taxon>
        <taxon>Acidobacteriaceae</taxon>
        <taxon>Granulicella</taxon>
    </lineage>
</organism>
<evidence type="ECO:0000313" key="3">
    <source>
        <dbReference type="Proteomes" id="UP000199024"/>
    </source>
</evidence>
<keyword evidence="1" id="KW-0812">Transmembrane</keyword>
<keyword evidence="1" id="KW-1133">Transmembrane helix</keyword>
<dbReference type="EMBL" id="FOZL01000001">
    <property type="protein sequence ID" value="SFS01865.1"/>
    <property type="molecule type" value="Genomic_DNA"/>
</dbReference>
<gene>
    <name evidence="2" type="ORF">SAMN05421771_0624</name>
</gene>
<proteinExistence type="predicted"/>
<protein>
    <submittedName>
        <fullName evidence="2">Uncharacterized protein</fullName>
    </submittedName>
</protein>
<dbReference type="Proteomes" id="UP000199024">
    <property type="component" value="Unassembled WGS sequence"/>
</dbReference>
<sequence>MAIDRTYITDLRFDRADFSDLKREEHCAWCTRTLEESYFEVLDRRICDVCADRARKALPEDTRAVFWRSTGFGALAAAMLGMAYFALFRATSGGWMVFASIGVGYLIARAMRVGSHGIGGRRYQWMAMGLTYVAVAIASSVAAFGLRDVPIWFVPLFVLTPIASLFRNVSFGALQLLLVGVGMRWAWGMMAGAPPKVTGPHRRPE</sequence>
<evidence type="ECO:0000256" key="1">
    <source>
        <dbReference type="SAM" id="Phobius"/>
    </source>
</evidence>
<dbReference type="STRING" id="474950.SAMN05421771_0624"/>
<dbReference type="AlphaFoldDB" id="A0A1I6LEI2"/>
<accession>A0A1I6LEI2</accession>